<evidence type="ECO:0000259" key="1">
    <source>
        <dbReference type="Pfam" id="PF18599"/>
    </source>
</evidence>
<reference evidence="2" key="1">
    <citation type="submission" date="2021-01" db="EMBL/GenBank/DDBJ databases">
        <authorList>
            <person name="Corre E."/>
            <person name="Pelletier E."/>
            <person name="Niang G."/>
            <person name="Scheremetjew M."/>
            <person name="Finn R."/>
            <person name="Kale V."/>
            <person name="Holt S."/>
            <person name="Cochrane G."/>
            <person name="Meng A."/>
            <person name="Brown T."/>
            <person name="Cohen L."/>
        </authorList>
    </citation>
    <scope>NUCLEOTIDE SEQUENCE</scope>
    <source>
        <strain evidence="2">B650</strain>
    </source>
</reference>
<accession>A0A7S2L0W6</accession>
<dbReference type="Pfam" id="PF18599">
    <property type="entry name" value="LCIB_C_CA"/>
    <property type="match status" value="1"/>
</dbReference>
<sequence>MAEEKVATAFPGALKSGDLADKIQAALAGAGYADETTIVATSLCCDEVNRELEHKLTAKYTDNFSMGGLAGFPFCGVTSFGAMAHHIPDGGNCLIVYGPHVGVDADGVVGKVNRRGRATSGACCGSATAAAGYVKSVMAGADKAGFPDDFLDAQQAWVGSELLKHGERLEAAEDLAVEVPLALFDCQNEVMHKIVAAASKETHGGKIALVGGVQINTPDGTSDYFLPKVFEIMDTDGNVVDDLIASLA</sequence>
<dbReference type="PANTHER" id="PTHR38016:SF1">
    <property type="entry name" value="LIMITING CO2-INDUCIBLE PROTEIN B_C BETA CARBONYIC ANHYDRASE DOMAIN-CONTAINING PROTEIN"/>
    <property type="match status" value="1"/>
</dbReference>
<proteinExistence type="predicted"/>
<dbReference type="PANTHER" id="PTHR38016">
    <property type="entry name" value="UNNAMED PRODUCT"/>
    <property type="match status" value="1"/>
</dbReference>
<feature type="domain" description="Limiting CO2-inducible protein B/C beta carbonyic anhydrase" evidence="1">
    <location>
        <begin position="14"/>
        <end position="234"/>
    </location>
</feature>
<dbReference type="EMBL" id="HBGY01021584">
    <property type="protein sequence ID" value="CAD9591590.1"/>
    <property type="molecule type" value="Transcribed_RNA"/>
</dbReference>
<protein>
    <recommendedName>
        <fullName evidence="1">Limiting CO2-inducible protein B/C beta carbonyic anhydrase domain-containing protein</fullName>
    </recommendedName>
</protein>
<dbReference type="InterPro" id="IPR040703">
    <property type="entry name" value="LCIB/C_CA"/>
</dbReference>
<gene>
    <name evidence="2" type="ORF">LDAN0321_LOCUS13592</name>
</gene>
<evidence type="ECO:0000313" key="2">
    <source>
        <dbReference type="EMBL" id="CAD9591590.1"/>
    </source>
</evidence>
<dbReference type="AlphaFoldDB" id="A0A7S2L0W6"/>
<organism evidence="2">
    <name type="scientific">Leptocylindrus danicus</name>
    <dbReference type="NCBI Taxonomy" id="163516"/>
    <lineage>
        <taxon>Eukaryota</taxon>
        <taxon>Sar</taxon>
        <taxon>Stramenopiles</taxon>
        <taxon>Ochrophyta</taxon>
        <taxon>Bacillariophyta</taxon>
        <taxon>Coscinodiscophyceae</taxon>
        <taxon>Chaetocerotophycidae</taxon>
        <taxon>Leptocylindrales</taxon>
        <taxon>Leptocylindraceae</taxon>
        <taxon>Leptocylindrus</taxon>
    </lineage>
</organism>
<name>A0A7S2L0W6_9STRA</name>